<keyword evidence="6 7" id="KW-0408">Iron</keyword>
<dbReference type="InterPro" id="IPR034812">
    <property type="entry name" value="Ppo-like_N"/>
</dbReference>
<dbReference type="InterPro" id="IPR019791">
    <property type="entry name" value="Haem_peroxidase_animal"/>
</dbReference>
<dbReference type="KEGG" id="cput:CONPUDRAFT_83601"/>
<evidence type="ECO:0000313" key="9">
    <source>
        <dbReference type="EMBL" id="EIW79353.1"/>
    </source>
</evidence>
<feature type="binding site" description="axial binding residue" evidence="7">
    <location>
        <position position="380"/>
    </location>
    <ligand>
        <name>heme b</name>
        <dbReference type="ChEBI" id="CHEBI:60344"/>
    </ligand>
    <ligandPart>
        <name>Fe</name>
        <dbReference type="ChEBI" id="CHEBI:18248"/>
    </ligandPart>
</feature>
<evidence type="ECO:0000256" key="1">
    <source>
        <dbReference type="ARBA" id="ARBA00011881"/>
    </source>
</evidence>
<dbReference type="InterPro" id="IPR050783">
    <property type="entry name" value="Oxylipin_biosynth_metab"/>
</dbReference>
<comment type="caution">
    <text evidence="9">The sequence shown here is derived from an EMBL/GenBank/DDBJ whole genome shotgun (WGS) entry which is preliminary data.</text>
</comment>
<dbReference type="OMA" id="RHYTIDY"/>
<dbReference type="Gene3D" id="1.10.640.10">
    <property type="entry name" value="Haem peroxidase domain superfamily, animal type"/>
    <property type="match status" value="1"/>
</dbReference>
<evidence type="ECO:0000256" key="8">
    <source>
        <dbReference type="SAM" id="MobiDB-lite"/>
    </source>
</evidence>
<dbReference type="GO" id="GO:0006979">
    <property type="term" value="P:response to oxidative stress"/>
    <property type="evidence" value="ECO:0007669"/>
    <property type="project" value="InterPro"/>
</dbReference>
<dbReference type="Pfam" id="PF03098">
    <property type="entry name" value="An_peroxidase"/>
    <property type="match status" value="1"/>
</dbReference>
<evidence type="ECO:0000256" key="6">
    <source>
        <dbReference type="ARBA" id="ARBA00023004"/>
    </source>
</evidence>
<sequence>MSSRAPTTRRFSTFSGKASSEKGTATSELGTSATPSMAEASHHKALSGFQSLLKRGWEEINESSVSAILDAARHSESLDDRKMLLEHMLTFMSKTPPGKTQDMMQKYVIKELYNDLEHPPPTWIGPQYAFRSADGGGNNPDFPDLGRAGQPYARSVQQINPLPRYEMPDAGLVFDTLLRRDKFRKHPAGLSSLMFSFAALVIHSIFRTDHKDVNINMTSGYVDLAPLYGNDQAMQDKLRAKEGRGLLHPDVFAEDRLLLLPPACCVLLVLFSRNHNYIAKRLLEINERGSWADPATLQNSPDKLLKQDEEIFQIARLCNCAWFASVVFSDYFSAILGLVRQGSSWSLMPFSEFRESDHSLFERGRGNAVSVEFNCLYRWHATTSQEDEQWIHKQISALFPGVDPDAITPRDFYTTAGKLQAMEPDVEHWHFGDLKRQENGLFRDEDLARVLMDGTSHRAASFGARGTPPCMRLHEIMGIEANRAWGVCSLNEFRKYLGLKTYTTFLEWNPDPEIANAAEKLYNHIDNLELYVGLQAEETKPVTDGAGLCPGYTVARAILADAIALTRGDRFFTTDYTPWNMTAWGFADCQRDPDAYGFGSTLGRLFLRHLPNQYSKDSVYAWFPLMHPEAMEGYLAKLNKSDGYSIQRPIAPPIPAKVENYVEAGEILKDGQKFSAVAVEKAAAVIEGKGFFTASADGTKEQSEFMAALISSPEDTAKIGKYFFNKTVELVQSSSWSLIAQKKRSVNIIADVLKVVPVFWAANEIAGIPLKTSEHHSGAYTPSELFDVLGEIYEFIFLDVEPSNYMVKQERVREHVKTLHGHIKSHLGGAGSRLSISNIFGTIFGSKKKTIRSEFLTRLFELDHSTDEACNTILALLVGTTVELTVAMTNVLNQFLSTEQHASVLDLAQSKDETAMQGLTARVLEALRLDPPFRGVFRIATTDAVVGSLSVKKGERVFVDIAAAGFQEEAFANASSFDHTRSPKEKYLAGDGAFRFVGTELASRMIVETIRGIYSFSSIARGPGQSGQLSRFKTEAYPYLHHAYLDVKQFPSPWPRALVLQYEPVSA</sequence>
<dbReference type="GO" id="GO:0004601">
    <property type="term" value="F:peroxidase activity"/>
    <property type="evidence" value="ECO:0007669"/>
    <property type="project" value="InterPro"/>
</dbReference>
<dbReference type="CDD" id="cd09817">
    <property type="entry name" value="linoleate_diol_synthase_like"/>
    <property type="match status" value="1"/>
</dbReference>
<evidence type="ECO:0000313" key="10">
    <source>
        <dbReference type="Proteomes" id="UP000053558"/>
    </source>
</evidence>
<dbReference type="SUPFAM" id="SSF48264">
    <property type="entry name" value="Cytochrome P450"/>
    <property type="match status" value="1"/>
</dbReference>
<dbReference type="SUPFAM" id="SSF48113">
    <property type="entry name" value="Heme-dependent peroxidases"/>
    <property type="match status" value="1"/>
</dbReference>
<dbReference type="GO" id="GO:0020037">
    <property type="term" value="F:heme binding"/>
    <property type="evidence" value="ECO:0007669"/>
    <property type="project" value="InterPro"/>
</dbReference>
<dbReference type="EMBL" id="JH711581">
    <property type="protein sequence ID" value="EIW79353.1"/>
    <property type="molecule type" value="Genomic_DNA"/>
</dbReference>
<keyword evidence="10" id="KW-1185">Reference proteome</keyword>
<dbReference type="InterPro" id="IPR010255">
    <property type="entry name" value="Haem_peroxidase_sf"/>
</dbReference>
<comment type="subunit">
    <text evidence="1">Homotetramer.</text>
</comment>
<dbReference type="InterPro" id="IPR036396">
    <property type="entry name" value="Cyt_P450_sf"/>
</dbReference>
<dbReference type="InterPro" id="IPR037120">
    <property type="entry name" value="Haem_peroxidase_sf_animal"/>
</dbReference>
<dbReference type="GO" id="GO:0006631">
    <property type="term" value="P:fatty acid metabolic process"/>
    <property type="evidence" value="ECO:0007669"/>
    <property type="project" value="UniProtKB-ARBA"/>
</dbReference>
<dbReference type="GeneID" id="19210622"/>
<dbReference type="PANTHER" id="PTHR11903:SF37">
    <property type="entry name" value="PSI-PRODUCING OXYGENASE A"/>
    <property type="match status" value="1"/>
</dbReference>
<feature type="compositionally biased region" description="Polar residues" evidence="8">
    <location>
        <begin position="1"/>
        <end position="35"/>
    </location>
</feature>
<dbReference type="InterPro" id="IPR001128">
    <property type="entry name" value="Cyt_P450"/>
</dbReference>
<dbReference type="GO" id="GO:0051213">
    <property type="term" value="F:dioxygenase activity"/>
    <property type="evidence" value="ECO:0007669"/>
    <property type="project" value="UniProtKB-KW"/>
</dbReference>
<dbReference type="AlphaFoldDB" id="A0A5M3MJR7"/>
<dbReference type="PRINTS" id="PR00457">
    <property type="entry name" value="ANPEROXIDASE"/>
</dbReference>
<dbReference type="PANTHER" id="PTHR11903">
    <property type="entry name" value="PROSTAGLANDIN G/H SYNTHASE"/>
    <property type="match status" value="1"/>
</dbReference>
<evidence type="ECO:0000256" key="5">
    <source>
        <dbReference type="ARBA" id="ARBA00023002"/>
    </source>
</evidence>
<proteinExistence type="predicted"/>
<dbReference type="Proteomes" id="UP000053558">
    <property type="component" value="Unassembled WGS sequence"/>
</dbReference>
<evidence type="ECO:0000256" key="3">
    <source>
        <dbReference type="ARBA" id="ARBA00022723"/>
    </source>
</evidence>
<accession>A0A5M3MJR7</accession>
<reference evidence="10" key="1">
    <citation type="journal article" date="2012" name="Science">
        <title>The Paleozoic origin of enzymatic lignin decomposition reconstructed from 31 fungal genomes.</title>
        <authorList>
            <person name="Floudas D."/>
            <person name="Binder M."/>
            <person name="Riley R."/>
            <person name="Barry K."/>
            <person name="Blanchette R.A."/>
            <person name="Henrissat B."/>
            <person name="Martinez A.T."/>
            <person name="Otillar R."/>
            <person name="Spatafora J.W."/>
            <person name="Yadav J.S."/>
            <person name="Aerts A."/>
            <person name="Benoit I."/>
            <person name="Boyd A."/>
            <person name="Carlson A."/>
            <person name="Copeland A."/>
            <person name="Coutinho P.M."/>
            <person name="de Vries R.P."/>
            <person name="Ferreira P."/>
            <person name="Findley K."/>
            <person name="Foster B."/>
            <person name="Gaskell J."/>
            <person name="Glotzer D."/>
            <person name="Gorecki P."/>
            <person name="Heitman J."/>
            <person name="Hesse C."/>
            <person name="Hori C."/>
            <person name="Igarashi K."/>
            <person name="Jurgens J.A."/>
            <person name="Kallen N."/>
            <person name="Kersten P."/>
            <person name="Kohler A."/>
            <person name="Kuees U."/>
            <person name="Kumar T.K.A."/>
            <person name="Kuo A."/>
            <person name="LaButti K."/>
            <person name="Larrondo L.F."/>
            <person name="Lindquist E."/>
            <person name="Ling A."/>
            <person name="Lombard V."/>
            <person name="Lucas S."/>
            <person name="Lundell T."/>
            <person name="Martin R."/>
            <person name="McLaughlin D.J."/>
            <person name="Morgenstern I."/>
            <person name="Morin E."/>
            <person name="Murat C."/>
            <person name="Nagy L.G."/>
            <person name="Nolan M."/>
            <person name="Ohm R.A."/>
            <person name="Patyshakuliyeva A."/>
            <person name="Rokas A."/>
            <person name="Ruiz-Duenas F.J."/>
            <person name="Sabat G."/>
            <person name="Salamov A."/>
            <person name="Samejima M."/>
            <person name="Schmutz J."/>
            <person name="Slot J.C."/>
            <person name="St John F."/>
            <person name="Stenlid J."/>
            <person name="Sun H."/>
            <person name="Sun S."/>
            <person name="Syed K."/>
            <person name="Tsang A."/>
            <person name="Wiebenga A."/>
            <person name="Young D."/>
            <person name="Pisabarro A."/>
            <person name="Eastwood D.C."/>
            <person name="Martin F."/>
            <person name="Cullen D."/>
            <person name="Grigoriev I.V."/>
            <person name="Hibbett D.S."/>
        </authorList>
    </citation>
    <scope>NUCLEOTIDE SEQUENCE [LARGE SCALE GENOMIC DNA]</scope>
    <source>
        <strain evidence="10">RWD-64-598 SS2</strain>
    </source>
</reference>
<dbReference type="GO" id="GO:0005506">
    <property type="term" value="F:iron ion binding"/>
    <property type="evidence" value="ECO:0007669"/>
    <property type="project" value="InterPro"/>
</dbReference>
<keyword evidence="5" id="KW-0560">Oxidoreductase</keyword>
<dbReference type="OrthoDB" id="823504at2759"/>
<name>A0A5M3MJR7_CONPW</name>
<evidence type="ECO:0000256" key="2">
    <source>
        <dbReference type="ARBA" id="ARBA00022617"/>
    </source>
</evidence>
<protein>
    <submittedName>
        <fullName evidence="9">Putative linoleate diol synthase</fullName>
    </submittedName>
</protein>
<dbReference type="GO" id="GO:0016705">
    <property type="term" value="F:oxidoreductase activity, acting on paired donors, with incorporation or reduction of molecular oxygen"/>
    <property type="evidence" value="ECO:0007669"/>
    <property type="project" value="InterPro"/>
</dbReference>
<dbReference type="RefSeq" id="XP_007771003.1">
    <property type="nucleotide sequence ID" value="XM_007772813.1"/>
</dbReference>
<keyword evidence="3 7" id="KW-0479">Metal-binding</keyword>
<keyword evidence="4" id="KW-0223">Dioxygenase</keyword>
<dbReference type="PROSITE" id="PS50292">
    <property type="entry name" value="PEROXIDASE_3"/>
    <property type="match status" value="1"/>
</dbReference>
<dbReference type="Pfam" id="PF00067">
    <property type="entry name" value="p450"/>
    <property type="match status" value="1"/>
</dbReference>
<evidence type="ECO:0000256" key="7">
    <source>
        <dbReference type="PIRSR" id="PIRSR619791-2"/>
    </source>
</evidence>
<feature type="region of interest" description="Disordered" evidence="8">
    <location>
        <begin position="1"/>
        <end position="39"/>
    </location>
</feature>
<gene>
    <name evidence="9" type="primary">LDO2</name>
    <name evidence="9" type="ORF">CONPUDRAFT_83601</name>
</gene>
<organism evidence="9 10">
    <name type="scientific">Coniophora puteana (strain RWD-64-598)</name>
    <name type="common">Brown rot fungus</name>
    <dbReference type="NCBI Taxonomy" id="741705"/>
    <lineage>
        <taxon>Eukaryota</taxon>
        <taxon>Fungi</taxon>
        <taxon>Dikarya</taxon>
        <taxon>Basidiomycota</taxon>
        <taxon>Agaricomycotina</taxon>
        <taxon>Agaricomycetes</taxon>
        <taxon>Agaricomycetidae</taxon>
        <taxon>Boletales</taxon>
        <taxon>Coniophorineae</taxon>
        <taxon>Coniophoraceae</taxon>
        <taxon>Coniophora</taxon>
    </lineage>
</organism>
<evidence type="ECO:0000256" key="4">
    <source>
        <dbReference type="ARBA" id="ARBA00022964"/>
    </source>
</evidence>
<dbReference type="Gene3D" id="1.10.630.10">
    <property type="entry name" value="Cytochrome P450"/>
    <property type="match status" value="1"/>
</dbReference>
<dbReference type="GO" id="GO:0004497">
    <property type="term" value="F:monooxygenase activity"/>
    <property type="evidence" value="ECO:0007669"/>
    <property type="project" value="InterPro"/>
</dbReference>
<keyword evidence="2 7" id="KW-0349">Heme</keyword>